<evidence type="ECO:0000259" key="2">
    <source>
        <dbReference type="PROSITE" id="PS50011"/>
    </source>
</evidence>
<protein>
    <submittedName>
        <fullName evidence="3">Serine/threonine-protein kinase plk4</fullName>
    </submittedName>
</protein>
<keyword evidence="3" id="KW-0808">Transferase</keyword>
<dbReference type="PROSITE" id="PS50011">
    <property type="entry name" value="PROTEIN_KINASE_DOM"/>
    <property type="match status" value="3"/>
</dbReference>
<keyword evidence="4" id="KW-1185">Reference proteome</keyword>
<feature type="domain" description="Protein kinase" evidence="2">
    <location>
        <begin position="179"/>
        <end position="408"/>
    </location>
</feature>
<dbReference type="Pfam" id="PF00069">
    <property type="entry name" value="Pkinase"/>
    <property type="match status" value="3"/>
</dbReference>
<feature type="domain" description="Protein kinase" evidence="2">
    <location>
        <begin position="1023"/>
        <end position="1242"/>
    </location>
</feature>
<dbReference type="SUPFAM" id="SSF56112">
    <property type="entry name" value="Protein kinase-like (PK-like)"/>
    <property type="match status" value="3"/>
</dbReference>
<comment type="caution">
    <text evidence="3">The sequence shown here is derived from an EMBL/GenBank/DDBJ whole genome shotgun (WGS) entry which is preliminary data.</text>
</comment>
<evidence type="ECO:0000256" key="1">
    <source>
        <dbReference type="ARBA" id="ARBA00038101"/>
    </source>
</evidence>
<dbReference type="EMBL" id="JAPFFF010000034">
    <property type="protein sequence ID" value="KAK8843701.1"/>
    <property type="molecule type" value="Genomic_DNA"/>
</dbReference>
<dbReference type="SMART" id="SM00671">
    <property type="entry name" value="SEL1"/>
    <property type="match status" value="11"/>
</dbReference>
<dbReference type="InterPro" id="IPR006597">
    <property type="entry name" value="Sel1-like"/>
</dbReference>
<dbReference type="Pfam" id="PF08238">
    <property type="entry name" value="Sel1"/>
    <property type="match status" value="11"/>
</dbReference>
<dbReference type="InterPro" id="IPR011009">
    <property type="entry name" value="Kinase-like_dom_sf"/>
</dbReference>
<keyword evidence="3" id="KW-0418">Kinase</keyword>
<proteinExistence type="inferred from homology"/>
<dbReference type="InterPro" id="IPR050767">
    <property type="entry name" value="Sel1_AlgK"/>
</dbReference>
<dbReference type="PANTHER" id="PTHR11102:SF160">
    <property type="entry name" value="ERAD-ASSOCIATED E3 UBIQUITIN-PROTEIN LIGASE COMPONENT HRD3"/>
    <property type="match status" value="1"/>
</dbReference>
<dbReference type="PANTHER" id="PTHR11102">
    <property type="entry name" value="SEL-1-LIKE PROTEIN"/>
    <property type="match status" value="1"/>
</dbReference>
<feature type="domain" description="Protein kinase" evidence="2">
    <location>
        <begin position="603"/>
        <end position="828"/>
    </location>
</feature>
<gene>
    <name evidence="3" type="ORF">M9Y10_024764</name>
</gene>
<evidence type="ECO:0000313" key="4">
    <source>
        <dbReference type="Proteomes" id="UP001470230"/>
    </source>
</evidence>
<comment type="similarity">
    <text evidence="1">Belongs to the sel-1 family.</text>
</comment>
<dbReference type="Proteomes" id="UP001470230">
    <property type="component" value="Unassembled WGS sequence"/>
</dbReference>
<dbReference type="SUPFAM" id="SSF81901">
    <property type="entry name" value="HCP-like"/>
    <property type="match status" value="3"/>
</dbReference>
<dbReference type="InterPro" id="IPR000719">
    <property type="entry name" value="Prot_kinase_dom"/>
</dbReference>
<evidence type="ECO:0000313" key="3">
    <source>
        <dbReference type="EMBL" id="KAK8843701.1"/>
    </source>
</evidence>
<sequence length="1677" mass="198199">MQHKILKFINRFDDIVVENEYLNRILHEFHFSFVWNLNQTDKDIYQNPNKKAIITVNEYQENNEKYYFICYEYNFSIVKDPREYELHNLRFFYTNFYFSKQEEQHILNFSREFCIRRKFSFFEGQYEHFWRFIVKNLCLFLIKEGMVNSQKIHDNYPKEEFVGHKWGNGLHKNKSYIKLHVLYKNSRGYEQLIYHIPHKTIYAVKYPYVETQEEMLRANERERKNYLNIRYPYIRQYYGYFESNHGKILLLEYVEGKTLEEYDLNTLSEEEKYDIIFELILTVRYLHAQKYIARHISLDSIIINENKDAIMVDFSYLIKEDEISEDPVNNFIGITHSPDPYENISYKSDIYSLGSIIHYILVGKFQKINRNGEIITEDNFIFKDCLDLDPEKRPNINELLYSFYNNFFKKIKNKSNKENYLLSLFTTNMPLNLIPLLTNIKQISILNKHLQKIFDKFSFFFYEPEIEFPNETDIIIIDEYEENDNKYFIICHNYKLIVVKQEESIDFLRVQTNAEIYVFPKCNIPHIKSFKIDSIFLAEIESFSEQFSITNDDLKYHWNKIVNCLSAFLIKKGIQNSKIKHDNYSKEELMENQGRYESKIDSLIKLRRIGHGSCGFVYLIYHILHESIYAVKCPYEEMLRTNERERENYSRIRYPYIRQYYGYFESNHGKILLLEYVEGITLEEYDLNKLSEEEKYDIIFELILTVRYLHTQKFIARDISLDNIIINENKDAIMVDFSCLIKENEISKEPYNFLGSLTVPPELELSYKSDIYSLGSIIHYILVGKYYKIRNNKIITEDNFIFKDCLDLDPEKRPNINELLYSFYNNFFKKIKNKSNKENYLLSLFTTNMPLNLIPLLTNIKQISILNKHLQKIFDKFSFFFYEPEIEFPNETDIIIIDEYEENDNKYFIICHNYKLIVVKQEESIDFLRVQTNAEIYVFPKCNIPHIKSFKIDSIFLAEIESFSEQFSITNDDLKYHWNKIVNCLSAFLIKKGIQNSKIKHDNYSKEELMENQGRYESKIDSLIKLRRIGHGSCGFVYLIYHILHESIYAVKCPYEEMLRTNERERENYSRIRYPYIRQYYGYFESNHGKILLLEYVEGKTLKEYDLNKLSEEEKYDIIFELILTVRYLHTQKFIARDISLDNIIINENKDAIMIDFDRVIKPDKNEPQTVDFYKKSIAPEYFKTNKSDVFSLGYVIHYLLEGEIPEMENNIITKDNFIFEECFDEDPAKRPNMSELLYTFYINFLKKIKNKSGKENVLVSLFEKNTLEDCDSIELYTLGLIFYDNEYVSRDINKAIHYFTLAANISHLCAQYKLGCIYSEGQYTSCDMKKAIHYYSLAADQNNVDAQCALGLIYAEDQHDINQAIHYYTLAADQNNVDAQVALGAIYSNGQYVARDISKAIHNYSLAADQNNVDAQVALGAIYSNGQYVARDISKAIHNYSLAADQNNVDAQCALGLIYAEDQHDINQAIHYYTLAADQNNIKAQVALGAIYSNGQYVARDISKAIHNYSLAADQNNVDAQCALGLIYAEDQHDINQAIHYFTLAANQNESKAQYALGVIYSEGKYVMRDMNKSIFYYSLASNQNDSRAQYNLGVIYHQGIYVARNVNYAIYYYSLAANQYNSKALLALGLIYLEGQYVPQDVNKAFQYFSLAAMQGESKSPYNLGVLSSQRQDNS</sequence>
<dbReference type="InterPro" id="IPR011990">
    <property type="entry name" value="TPR-like_helical_dom_sf"/>
</dbReference>
<dbReference type="CDD" id="cd00180">
    <property type="entry name" value="PKc"/>
    <property type="match status" value="3"/>
</dbReference>
<name>A0ABR2HB57_9EUKA</name>
<accession>A0ABR2HB57</accession>
<dbReference type="Gene3D" id="1.10.510.10">
    <property type="entry name" value="Transferase(Phosphotransferase) domain 1"/>
    <property type="match status" value="3"/>
</dbReference>
<reference evidence="3 4" key="1">
    <citation type="submission" date="2024-04" db="EMBL/GenBank/DDBJ databases">
        <title>Tritrichomonas musculus Genome.</title>
        <authorList>
            <person name="Alves-Ferreira E."/>
            <person name="Grigg M."/>
            <person name="Lorenzi H."/>
            <person name="Galac M."/>
        </authorList>
    </citation>
    <scope>NUCLEOTIDE SEQUENCE [LARGE SCALE GENOMIC DNA]</scope>
    <source>
        <strain evidence="3 4">EAF2021</strain>
    </source>
</reference>
<dbReference type="Gene3D" id="1.25.40.10">
    <property type="entry name" value="Tetratricopeptide repeat domain"/>
    <property type="match status" value="3"/>
</dbReference>
<dbReference type="GO" id="GO:0016301">
    <property type="term" value="F:kinase activity"/>
    <property type="evidence" value="ECO:0007669"/>
    <property type="project" value="UniProtKB-KW"/>
</dbReference>
<organism evidence="3 4">
    <name type="scientific">Tritrichomonas musculus</name>
    <dbReference type="NCBI Taxonomy" id="1915356"/>
    <lineage>
        <taxon>Eukaryota</taxon>
        <taxon>Metamonada</taxon>
        <taxon>Parabasalia</taxon>
        <taxon>Tritrichomonadida</taxon>
        <taxon>Tritrichomonadidae</taxon>
        <taxon>Tritrichomonas</taxon>
    </lineage>
</organism>